<evidence type="ECO:0000313" key="2">
    <source>
        <dbReference type="EMBL" id="TDW96408.1"/>
    </source>
</evidence>
<keyword evidence="3" id="KW-1185">Reference proteome</keyword>
<dbReference type="RefSeq" id="WP_246073756.1">
    <property type="nucleotide sequence ID" value="NZ_SODV01000002.1"/>
</dbReference>
<evidence type="ECO:0000313" key="3">
    <source>
        <dbReference type="Proteomes" id="UP000294498"/>
    </source>
</evidence>
<gene>
    <name evidence="2" type="ORF">EDB95_4238</name>
</gene>
<dbReference type="EMBL" id="SODV01000002">
    <property type="protein sequence ID" value="TDW96408.1"/>
    <property type="molecule type" value="Genomic_DNA"/>
</dbReference>
<dbReference type="Proteomes" id="UP000294498">
    <property type="component" value="Unassembled WGS sequence"/>
</dbReference>
<sequence length="146" mass="15810">MRYILLLSILFGLAAPMRGPEPVGGLEPAVRGPEPFILEHERDIAQVQPGPHNGTGTTIAYSFFAHAQGLTLVFRKRVLLPGASIGYHLQEKDEIYYILSGSGTMRMNDSSFTVRAGDAVLTRPGSSHGVFAGADTLVVLINYLQK</sequence>
<dbReference type="InterPro" id="IPR013096">
    <property type="entry name" value="Cupin_2"/>
</dbReference>
<feature type="domain" description="Cupin type-2" evidence="1">
    <location>
        <begin position="79"/>
        <end position="136"/>
    </location>
</feature>
<dbReference type="InterPro" id="IPR014710">
    <property type="entry name" value="RmlC-like_jellyroll"/>
</dbReference>
<accession>A0A4R8DGB2</accession>
<organism evidence="2 3">
    <name type="scientific">Dinghuibacter silviterrae</name>
    <dbReference type="NCBI Taxonomy" id="1539049"/>
    <lineage>
        <taxon>Bacteria</taxon>
        <taxon>Pseudomonadati</taxon>
        <taxon>Bacteroidota</taxon>
        <taxon>Chitinophagia</taxon>
        <taxon>Chitinophagales</taxon>
        <taxon>Chitinophagaceae</taxon>
        <taxon>Dinghuibacter</taxon>
    </lineage>
</organism>
<proteinExistence type="predicted"/>
<dbReference type="Gene3D" id="2.60.120.10">
    <property type="entry name" value="Jelly Rolls"/>
    <property type="match status" value="1"/>
</dbReference>
<evidence type="ECO:0000259" key="1">
    <source>
        <dbReference type="Pfam" id="PF07883"/>
    </source>
</evidence>
<dbReference type="SUPFAM" id="SSF51182">
    <property type="entry name" value="RmlC-like cupins"/>
    <property type="match status" value="1"/>
</dbReference>
<reference evidence="2 3" key="1">
    <citation type="submission" date="2019-03" db="EMBL/GenBank/DDBJ databases">
        <title>Genomic Encyclopedia of Type Strains, Phase IV (KMG-IV): sequencing the most valuable type-strain genomes for metagenomic binning, comparative biology and taxonomic classification.</title>
        <authorList>
            <person name="Goeker M."/>
        </authorList>
    </citation>
    <scope>NUCLEOTIDE SEQUENCE [LARGE SCALE GENOMIC DNA]</scope>
    <source>
        <strain evidence="2 3">DSM 100059</strain>
    </source>
</reference>
<protein>
    <submittedName>
        <fullName evidence="2">Cupin domain</fullName>
    </submittedName>
</protein>
<dbReference type="Pfam" id="PF07883">
    <property type="entry name" value="Cupin_2"/>
    <property type="match status" value="1"/>
</dbReference>
<comment type="caution">
    <text evidence="2">The sequence shown here is derived from an EMBL/GenBank/DDBJ whole genome shotgun (WGS) entry which is preliminary data.</text>
</comment>
<dbReference type="InterPro" id="IPR011051">
    <property type="entry name" value="RmlC_Cupin_sf"/>
</dbReference>
<name>A0A4R8DGB2_9BACT</name>
<dbReference type="AlphaFoldDB" id="A0A4R8DGB2"/>